<name>A0A3P3WHR5_9FLAO</name>
<reference evidence="1 2" key="1">
    <citation type="submission" date="2018-11" db="EMBL/GenBank/DDBJ databases">
        <title>Flavobacterium sp. nov., YIM 102600 draft genome.</title>
        <authorList>
            <person name="Li G."/>
            <person name="Jiang Y."/>
        </authorList>
    </citation>
    <scope>NUCLEOTIDE SEQUENCE [LARGE SCALE GENOMIC DNA]</scope>
    <source>
        <strain evidence="1 2">YIM 102600</strain>
    </source>
</reference>
<accession>A0A3P3WHR5</accession>
<dbReference type="AlphaFoldDB" id="A0A3P3WHR5"/>
<proteinExistence type="predicted"/>
<evidence type="ECO:0000313" key="1">
    <source>
        <dbReference type="EMBL" id="RRJ94217.1"/>
    </source>
</evidence>
<gene>
    <name evidence="1" type="ORF">EG849_00790</name>
</gene>
<sequence length="48" mass="5326">MCYSLEKLLDTFKGFSALISGLCKKGRISKGDSVFCIGIILFNGFFRT</sequence>
<dbReference type="EMBL" id="RQVR01000001">
    <property type="protein sequence ID" value="RRJ94217.1"/>
    <property type="molecule type" value="Genomic_DNA"/>
</dbReference>
<dbReference type="Proteomes" id="UP000271937">
    <property type="component" value="Unassembled WGS sequence"/>
</dbReference>
<organism evidence="1 2">
    <name type="scientific">Flavobacterium macacae</name>
    <dbReference type="NCBI Taxonomy" id="2488993"/>
    <lineage>
        <taxon>Bacteria</taxon>
        <taxon>Pseudomonadati</taxon>
        <taxon>Bacteroidota</taxon>
        <taxon>Flavobacteriia</taxon>
        <taxon>Flavobacteriales</taxon>
        <taxon>Flavobacteriaceae</taxon>
        <taxon>Flavobacterium</taxon>
    </lineage>
</organism>
<dbReference type="InterPro" id="IPR002885">
    <property type="entry name" value="PPR_rpt"/>
</dbReference>
<evidence type="ECO:0000313" key="2">
    <source>
        <dbReference type="Proteomes" id="UP000271937"/>
    </source>
</evidence>
<keyword evidence="2" id="KW-1185">Reference proteome</keyword>
<dbReference type="NCBIfam" id="TIGR00756">
    <property type="entry name" value="PPR"/>
    <property type="match status" value="1"/>
</dbReference>
<protein>
    <submittedName>
        <fullName evidence="1">Uncharacterized protein</fullName>
    </submittedName>
</protein>
<comment type="caution">
    <text evidence="1">The sequence shown here is derived from an EMBL/GenBank/DDBJ whole genome shotgun (WGS) entry which is preliminary data.</text>
</comment>